<dbReference type="InterPro" id="IPR046797">
    <property type="entry name" value="PDDEXK_12"/>
</dbReference>
<reference evidence="3 4" key="1">
    <citation type="submission" date="2017-12" db="EMBL/GenBank/DDBJ databases">
        <title>Genome sequence of the mycotoxigenic crop pathogen Fusarium proliferatum, strain ITEM 2341 from Date Palm.</title>
        <authorList>
            <person name="Almiman B.F."/>
            <person name="Shittu T.A."/>
            <person name="Muthumeenakshi S."/>
            <person name="Baroncelli R."/>
            <person name="Sreenivasaprasada S."/>
        </authorList>
    </citation>
    <scope>NUCLEOTIDE SEQUENCE [LARGE SCALE GENOMIC DNA]</scope>
    <source>
        <strain evidence="3 4">ITEM 2341</strain>
    </source>
</reference>
<feature type="region of interest" description="Disordered" evidence="1">
    <location>
        <begin position="1"/>
        <end position="108"/>
    </location>
</feature>
<dbReference type="SUPFAM" id="SSF48403">
    <property type="entry name" value="Ankyrin repeat"/>
    <property type="match status" value="1"/>
</dbReference>
<evidence type="ECO:0000313" key="3">
    <source>
        <dbReference type="EMBL" id="RBA18305.1"/>
    </source>
</evidence>
<gene>
    <name evidence="3" type="ORF">FPRO05_10600</name>
</gene>
<proteinExistence type="predicted"/>
<evidence type="ECO:0000313" key="4">
    <source>
        <dbReference type="Proteomes" id="UP000251714"/>
    </source>
</evidence>
<dbReference type="EMBL" id="PKMI01000014">
    <property type="protein sequence ID" value="RBA18305.1"/>
    <property type="molecule type" value="Genomic_DNA"/>
</dbReference>
<dbReference type="Gene3D" id="1.25.40.20">
    <property type="entry name" value="Ankyrin repeat-containing domain"/>
    <property type="match status" value="1"/>
</dbReference>
<sequence>MTVDILFRNSTSSDHIPIFEPIRDKFVHPKSPPDSSKFSKPAAEKAPTKKRKTTKGAVPNPSPNDARFDDEGEQDKTPRPLRSVYIPSDTSSMSSASSRSSASSPRKQLVAMALSSHGLETRAMSDPSGLPPSLASMRTKRHEELGITPSLDDVVYILESAGDCLRKGRSEVAWNHEVHFPLLCLALRNRSKGAFRRLINVPSCSSASVIPDYRIRFAPDQKIDFCVYLDPHHDPNEKNISSTVDTVRARLPALSINPTDALSLLGKPIAIPIETKRPGEGLDTANLQVATFLTAHLTLLQRLVDAGASVPVGDGKYVELYRSESSRLSNPGSVVGIVSFGLQVYTGLSEYLDAVKGRDEDLQQAKRYAKALLSSLKAIEEVISKVNGNNALTPDALAQDAVEECKDLCKAELQALGTLLENLKGPLVHHAEPFAKAKSSMHQWSYPFKKKSISKLEDRLMSTNNVLKTALSALQLSILNDQSSAILALQKSIDSIQMRTENISTIRVEKAIELGQYRQDSQAIHTSAESKIDEILTHLRNAGTAQSQVARLVSYPQDLQILCDAVSNAAFNQRPPSELPALQPVRSDSRLSNATPGFCRCAKRQDLQRKAGRWGLVFLETELKRTTYHAPECPLSQVMTSKQQKTRVLGVSIPNILGILTAAVGVSVSLTTGAGGFSMGQNITWAATVDDNSSPSFKIVRTLCALKTWREPSLGSKECEMIARSCVRRLHLCYANRQASPLDINSNGDSVLDILASGLKSNLSLGNKPGDDVAFVFRSLAAIEVPITYDRDGKGFDNYPKRRSIFKQFPQIAESLGFNPLSIAVLREDEEDVRFLIKRYPSLRMEVNYCGQSPVHIAVLVGNLDILSLVIEDINPEAFNIMDILYERSLEKGLREPCKRTKTAMIQHLAQRRKELEQLAVSNLPAAQIQDLGLCRGWILDRNAFKVQCCLTAQSCNVPSYLKVHCDKQPAVSQETPKSVYTYILDRETAEYAFSLGFDRETAFIDAFRRVTGDVIQRGSYGYPSPWYVDWMLEYGGDLKSTVSVDFLPGVVDGATWAHYLMSILGYKARYYLHRRYDNVLPPSVADAAFSEVLGDDCRCHCSSQGCTPLIKFLEGLGCRRRFPRTSFTLTEGIRSFVASIQALVAGEHTAQSWMPRAVLRYATFCALGLRHTCCKHAHGGLCSIMDSDEIDEIHEEDSATLQQLEELVTYFGDGYGSITTLDTFLRDVWLPKMQQVYREIISYRITDEELKKAEECGVKLVIADSKPILGCEPPEPPKGSDCDTTVNVDEPERMSDFTPIGLDGWMKRLDEIVIDPDRPVLVTPASSSTINVAQTGVSNVT</sequence>
<evidence type="ECO:0000259" key="2">
    <source>
        <dbReference type="Pfam" id="PF20516"/>
    </source>
</evidence>
<evidence type="ECO:0000256" key="1">
    <source>
        <dbReference type="SAM" id="MobiDB-lite"/>
    </source>
</evidence>
<comment type="caution">
    <text evidence="3">The sequence shown here is derived from an EMBL/GenBank/DDBJ whole genome shotgun (WGS) entry which is preliminary data.</text>
</comment>
<organism evidence="3 4">
    <name type="scientific">Gibberella intermedia</name>
    <name type="common">Bulb rot disease fungus</name>
    <name type="synonym">Fusarium proliferatum</name>
    <dbReference type="NCBI Taxonomy" id="948311"/>
    <lineage>
        <taxon>Eukaryota</taxon>
        <taxon>Fungi</taxon>
        <taxon>Dikarya</taxon>
        <taxon>Ascomycota</taxon>
        <taxon>Pezizomycotina</taxon>
        <taxon>Sordariomycetes</taxon>
        <taxon>Hypocreomycetidae</taxon>
        <taxon>Hypocreales</taxon>
        <taxon>Nectriaceae</taxon>
        <taxon>Fusarium</taxon>
        <taxon>Fusarium fujikuroi species complex</taxon>
    </lineage>
</organism>
<dbReference type="Proteomes" id="UP000251714">
    <property type="component" value="Unassembled WGS sequence"/>
</dbReference>
<dbReference type="Pfam" id="PF20516">
    <property type="entry name" value="PDDEXK_12"/>
    <property type="match status" value="1"/>
</dbReference>
<protein>
    <recommendedName>
        <fullName evidence="2">PD-(D/E)XK nuclease-like domain-containing protein</fullName>
    </recommendedName>
</protein>
<dbReference type="InterPro" id="IPR036770">
    <property type="entry name" value="Ankyrin_rpt-contain_sf"/>
</dbReference>
<feature type="compositionally biased region" description="Low complexity" evidence="1">
    <location>
        <begin position="88"/>
        <end position="104"/>
    </location>
</feature>
<feature type="domain" description="PD-(D/E)XK nuclease-like" evidence="2">
    <location>
        <begin position="137"/>
        <end position="308"/>
    </location>
</feature>
<feature type="compositionally biased region" description="Basic and acidic residues" evidence="1">
    <location>
        <begin position="66"/>
        <end position="78"/>
    </location>
</feature>
<name>A0A365NBW5_GIBIN</name>
<accession>A0A365NBW5</accession>